<dbReference type="Gene3D" id="1.25.40.20">
    <property type="entry name" value="Ankyrin repeat-containing domain"/>
    <property type="match status" value="1"/>
</dbReference>
<dbReference type="EMBL" id="BSXW01000547">
    <property type="protein sequence ID" value="GMF25289.1"/>
    <property type="molecule type" value="Genomic_DNA"/>
</dbReference>
<proteinExistence type="predicted"/>
<dbReference type="OrthoDB" id="98206at2759"/>
<dbReference type="InterPro" id="IPR052050">
    <property type="entry name" value="SecEffector_AnkRepeat"/>
</dbReference>
<dbReference type="AlphaFoldDB" id="A0A9W6X0Y8"/>
<dbReference type="PANTHER" id="PTHR46586:SF3">
    <property type="entry name" value="ANKYRIN REPEAT-CONTAINING PROTEIN"/>
    <property type="match status" value="1"/>
</dbReference>
<dbReference type="SUPFAM" id="SSF48403">
    <property type="entry name" value="Ankyrin repeat"/>
    <property type="match status" value="1"/>
</dbReference>
<sequence length="386" mass="44176">MLEVIWVSSCTRVEDRSPWWSLTNFLRSDPDYYREQFSEALGVAAGRGDLEVVEWLLAHFEGCKVPSWVVLGAARGGHLRILRVLWEHEFGTQRNEEPRSCHNDNDSIANKWCTAKLLDGYDGEGDPIKKAIENGEFTRCLNDGVRFGYGDRHIAIKHALNFGDFELAERLLPPGRSILDFGDDCHHPEIIQRMFDSGRFCWNEEGAARAIQDLAGSGHLKLMQQIFLLHSPPQKERDSFWEDSWCAALKAACLSGNLSALQWLRASNDVYDEGELLPCAAEKGHVDVMQFLYEQNVVDVQNIIDAGELRVVFREGPLHSIKWIIDHHFLSDQRTFHLAVKIALMCGRLEILQFLHSLTLKNHDATQHKRRKTSQKICDYSIVNYF</sequence>
<organism evidence="1 2">
    <name type="scientific">Phytophthora lilii</name>
    <dbReference type="NCBI Taxonomy" id="2077276"/>
    <lineage>
        <taxon>Eukaryota</taxon>
        <taxon>Sar</taxon>
        <taxon>Stramenopiles</taxon>
        <taxon>Oomycota</taxon>
        <taxon>Peronosporomycetes</taxon>
        <taxon>Peronosporales</taxon>
        <taxon>Peronosporaceae</taxon>
        <taxon>Phytophthora</taxon>
    </lineage>
</organism>
<evidence type="ECO:0000313" key="2">
    <source>
        <dbReference type="Proteomes" id="UP001165083"/>
    </source>
</evidence>
<reference evidence="1" key="1">
    <citation type="submission" date="2023-04" db="EMBL/GenBank/DDBJ databases">
        <title>Phytophthora lilii NBRC 32176.</title>
        <authorList>
            <person name="Ichikawa N."/>
            <person name="Sato H."/>
            <person name="Tonouchi N."/>
        </authorList>
    </citation>
    <scope>NUCLEOTIDE SEQUENCE</scope>
    <source>
        <strain evidence="1">NBRC 32176</strain>
    </source>
</reference>
<dbReference type="PANTHER" id="PTHR46586">
    <property type="entry name" value="ANKYRIN REPEAT-CONTAINING PROTEIN"/>
    <property type="match status" value="1"/>
</dbReference>
<gene>
    <name evidence="1" type="ORF">Plil01_001041700</name>
</gene>
<name>A0A9W6X0Y8_9STRA</name>
<keyword evidence="2" id="KW-1185">Reference proteome</keyword>
<accession>A0A9W6X0Y8</accession>
<dbReference type="InterPro" id="IPR036770">
    <property type="entry name" value="Ankyrin_rpt-contain_sf"/>
</dbReference>
<protein>
    <submittedName>
        <fullName evidence="1">Unnamed protein product</fullName>
    </submittedName>
</protein>
<evidence type="ECO:0000313" key="1">
    <source>
        <dbReference type="EMBL" id="GMF25289.1"/>
    </source>
</evidence>
<dbReference type="Proteomes" id="UP001165083">
    <property type="component" value="Unassembled WGS sequence"/>
</dbReference>
<comment type="caution">
    <text evidence="1">The sequence shown here is derived from an EMBL/GenBank/DDBJ whole genome shotgun (WGS) entry which is preliminary data.</text>
</comment>